<reference evidence="3" key="2">
    <citation type="journal article" date="2009" name="Science">
        <title>The B73 maize genome: complexity, diversity, and dynamics.</title>
        <authorList>
            <person name="Schnable P.S."/>
            <person name="Ware D."/>
            <person name="Fulton R.S."/>
            <person name="Stein J.C."/>
            <person name="Wei F."/>
            <person name="Pasternak S."/>
            <person name="Liang C."/>
            <person name="Zhang J."/>
            <person name="Fulton L."/>
            <person name="Graves T.A."/>
            <person name="Minx P."/>
            <person name="Reily A.D."/>
            <person name="Courtney L."/>
            <person name="Kruchowski S.S."/>
            <person name="Tomlinson C."/>
            <person name="Strong C."/>
            <person name="Delehaunty K."/>
            <person name="Fronick C."/>
            <person name="Courtney B."/>
            <person name="Rock S.M."/>
            <person name="Belter E."/>
            <person name="Du F."/>
            <person name="Kim K."/>
            <person name="Abbott R.M."/>
            <person name="Cotton M."/>
            <person name="Levy A."/>
            <person name="Marchetto P."/>
            <person name="Ochoa K."/>
            <person name="Jackson S.M."/>
            <person name="Gillam B."/>
            <person name="Chen W."/>
            <person name="Yan L."/>
            <person name="Higginbotham J."/>
            <person name="Cardenas M."/>
            <person name="Waligorski J."/>
            <person name="Applebaum E."/>
            <person name="Phelps L."/>
            <person name="Falcone J."/>
            <person name="Kanchi K."/>
            <person name="Thane T."/>
            <person name="Scimone A."/>
            <person name="Thane N."/>
            <person name="Henke J."/>
            <person name="Wang T."/>
            <person name="Ruppert J."/>
            <person name="Shah N."/>
            <person name="Rotter K."/>
            <person name="Hodges J."/>
            <person name="Ingenthron E."/>
            <person name="Cordes M."/>
            <person name="Kohlberg S."/>
            <person name="Sgro J."/>
            <person name="Delgado B."/>
            <person name="Mead K."/>
            <person name="Chinwalla A."/>
            <person name="Leonard S."/>
            <person name="Crouse K."/>
            <person name="Collura K."/>
            <person name="Kudrna D."/>
            <person name="Currie J."/>
            <person name="He R."/>
            <person name="Angelova A."/>
            <person name="Rajasekar S."/>
            <person name="Mueller T."/>
            <person name="Lomeli R."/>
            <person name="Scara G."/>
            <person name="Ko A."/>
            <person name="Delaney K."/>
            <person name="Wissotski M."/>
            <person name="Lopez G."/>
            <person name="Campos D."/>
            <person name="Braidotti M."/>
            <person name="Ashley E."/>
            <person name="Golser W."/>
            <person name="Kim H."/>
            <person name="Lee S."/>
            <person name="Lin J."/>
            <person name="Dujmic Z."/>
            <person name="Kim W."/>
            <person name="Talag J."/>
            <person name="Zuccolo A."/>
            <person name="Fan C."/>
            <person name="Sebastian A."/>
            <person name="Kramer M."/>
            <person name="Spiegel L."/>
            <person name="Nascimento L."/>
            <person name="Zutavern T."/>
            <person name="Miller B."/>
            <person name="Ambroise C."/>
            <person name="Muller S."/>
            <person name="Spooner W."/>
            <person name="Narechania A."/>
            <person name="Ren L."/>
            <person name="Wei S."/>
            <person name="Kumari S."/>
            <person name="Faga B."/>
            <person name="Levy M.J."/>
            <person name="McMahan L."/>
            <person name="Van Buren P."/>
            <person name="Vaughn M.W."/>
            <person name="Ying K."/>
            <person name="Yeh C.-T."/>
            <person name="Emrich S.J."/>
            <person name="Jia Y."/>
            <person name="Kalyanaraman A."/>
            <person name="Hsia A.-P."/>
            <person name="Barbazuk W.B."/>
            <person name="Baucom R.S."/>
            <person name="Brutnell T.P."/>
            <person name="Carpita N.C."/>
            <person name="Chaparro C."/>
            <person name="Chia J.-M."/>
            <person name="Deragon J.-M."/>
            <person name="Estill J.C."/>
            <person name="Fu Y."/>
            <person name="Jeddeloh J.A."/>
            <person name="Han Y."/>
            <person name="Lee H."/>
            <person name="Li P."/>
            <person name="Lisch D.R."/>
            <person name="Liu S."/>
            <person name="Liu Z."/>
            <person name="Nagel D.H."/>
            <person name="McCann M.C."/>
            <person name="SanMiguel P."/>
            <person name="Myers A.M."/>
            <person name="Nettleton D."/>
            <person name="Nguyen J."/>
            <person name="Penning B.W."/>
            <person name="Ponnala L."/>
            <person name="Schneider K.L."/>
            <person name="Schwartz D.C."/>
            <person name="Sharma A."/>
            <person name="Soderlund C."/>
            <person name="Springer N.M."/>
            <person name="Sun Q."/>
            <person name="Wang H."/>
            <person name="Waterman M."/>
            <person name="Westerman R."/>
            <person name="Wolfgruber T.K."/>
            <person name="Yang L."/>
            <person name="Yu Y."/>
            <person name="Zhang L."/>
            <person name="Zhou S."/>
            <person name="Zhu Q."/>
            <person name="Bennetzen J.L."/>
            <person name="Dawe R.K."/>
            <person name="Jiang J."/>
            <person name="Jiang N."/>
            <person name="Presting G.G."/>
            <person name="Wessler S.R."/>
            <person name="Aluru S."/>
            <person name="Martienssen R.A."/>
            <person name="Clifton S.W."/>
            <person name="McCombie W.R."/>
            <person name="Wing R.A."/>
            <person name="Wilson R.K."/>
        </authorList>
    </citation>
    <scope>NUCLEOTIDE SEQUENCE [LARGE SCALE GENOMIC DNA]</scope>
    <source>
        <strain evidence="3">cv. B73</strain>
    </source>
</reference>
<reference evidence="2" key="4">
    <citation type="submission" date="2019-07" db="EMBL/GenBank/DDBJ databases">
        <authorList>
            <person name="Seetharam A."/>
            <person name="Woodhouse M."/>
            <person name="Cannon E."/>
        </authorList>
    </citation>
    <scope>NUCLEOTIDE SEQUENCE [LARGE SCALE GENOMIC DNA]</scope>
    <source>
        <strain evidence="2">cv. B73</strain>
    </source>
</reference>
<keyword evidence="3" id="KW-1185">Reference proteome</keyword>
<evidence type="ECO:0000313" key="2">
    <source>
        <dbReference type="EnsemblPlants" id="Zm00001eb388510_P001"/>
    </source>
</evidence>
<reference evidence="1" key="3">
    <citation type="submission" date="2012-06" db="EMBL/GenBank/DDBJ databases">
        <authorList>
            <person name="Yu Y."/>
            <person name="Currie J."/>
            <person name="Lomeli R."/>
            <person name="Angelova A."/>
            <person name="Collura K."/>
            <person name="Wissotski M."/>
            <person name="Campos D."/>
            <person name="Kudrna D."/>
            <person name="Golser W."/>
            <person name="Ashely E."/>
            <person name="Descour A."/>
            <person name="Fernandes J."/>
            <person name="Soderlund C."/>
            <person name="Walbot V."/>
        </authorList>
    </citation>
    <scope>NUCLEOTIDE SEQUENCE</scope>
    <source>
        <strain evidence="1">B73</strain>
    </source>
</reference>
<name>C4J149_MAIZE</name>
<reference evidence="2" key="5">
    <citation type="submission" date="2021-05" db="UniProtKB">
        <authorList>
            <consortium name="EnsemblPlants"/>
        </authorList>
    </citation>
    <scope>IDENTIFICATION</scope>
    <source>
        <strain evidence="2">cv. B73</strain>
    </source>
</reference>
<dbReference type="EnsemblPlants" id="Zm00001eb388510_T001">
    <property type="protein sequence ID" value="Zm00001eb388510_P001"/>
    <property type="gene ID" value="Zm00001eb388510"/>
</dbReference>
<dbReference type="Gramene" id="Zm00001eb388510_T001">
    <property type="protein sequence ID" value="Zm00001eb388510_P001"/>
    <property type="gene ID" value="Zm00001eb388510"/>
</dbReference>
<organism evidence="1">
    <name type="scientific">Zea mays</name>
    <name type="common">Maize</name>
    <dbReference type="NCBI Taxonomy" id="4577"/>
    <lineage>
        <taxon>Eukaryota</taxon>
        <taxon>Viridiplantae</taxon>
        <taxon>Streptophyta</taxon>
        <taxon>Embryophyta</taxon>
        <taxon>Tracheophyta</taxon>
        <taxon>Spermatophyta</taxon>
        <taxon>Magnoliopsida</taxon>
        <taxon>Liliopsida</taxon>
        <taxon>Poales</taxon>
        <taxon>Poaceae</taxon>
        <taxon>PACMAD clade</taxon>
        <taxon>Panicoideae</taxon>
        <taxon>Andropogonodae</taxon>
        <taxon>Andropogoneae</taxon>
        <taxon>Tripsacinae</taxon>
        <taxon>Zea</taxon>
    </lineage>
</organism>
<evidence type="ECO:0000313" key="1">
    <source>
        <dbReference type="EMBL" id="ACR34899.1"/>
    </source>
</evidence>
<evidence type="ECO:0000313" key="3">
    <source>
        <dbReference type="Proteomes" id="UP000007305"/>
    </source>
</evidence>
<dbReference type="AlphaFoldDB" id="C4J149"/>
<protein>
    <submittedName>
        <fullName evidence="1 2">Uncharacterized protein</fullName>
    </submittedName>
</protein>
<dbReference type="Proteomes" id="UP000007305">
    <property type="component" value="Chromosome 9"/>
</dbReference>
<reference evidence="1" key="1">
    <citation type="journal article" date="2009" name="PLoS Genet.">
        <title>Sequencing, mapping, and analysis of 27,455 maize full-length cDNAs.</title>
        <authorList>
            <person name="Soderlund C."/>
            <person name="Descour A."/>
            <person name="Kudrna D."/>
            <person name="Bomhoff M."/>
            <person name="Boyd L."/>
            <person name="Currie J."/>
            <person name="Angelova A."/>
            <person name="Collura K."/>
            <person name="Wissotski M."/>
            <person name="Ashley E."/>
            <person name="Morrow D."/>
            <person name="Fernandes J."/>
            <person name="Walbot V."/>
            <person name="Yu Y."/>
        </authorList>
    </citation>
    <scope>NUCLEOTIDE SEQUENCE</scope>
    <source>
        <strain evidence="1">B73</strain>
    </source>
</reference>
<sequence>MCNTVSGLNKINTSLLLQAAGWPCMNHDRCNASGSFTTRMHLAFHSKQLAAAAAAAGMLMHHVLVELEAGEHVVVDGVGEVVEQVLERADAGDEPLDEVTEDGEHGEPAVLDLLELELIHLLLGLAEAERVEEGPAGVGRVAGAGEELLEAEEVLLAHGARVVPVLEAAVLGEAHERHVEDEERVGVGPVVVGARGRDDARLEPRQRGLRGDDAHLAEDLRGDGAHRAQHGVAAVDHLAIGQPLGLDEAPGALRVREAQRVEAIVAGQPACMHAAATMRQVSIGFLSSLAEGLLRAGRATSAGTYVPSR</sequence>
<proteinExistence type="evidence at transcript level"/>
<accession>C4J149</accession>
<dbReference type="EMBL" id="BT084546">
    <property type="protein sequence ID" value="ACR34899.1"/>
    <property type="molecule type" value="mRNA"/>
</dbReference>